<dbReference type="AlphaFoldDB" id="A0A0X1SX05"/>
<accession>A0A0X1SX05</accession>
<proteinExistence type="predicted"/>
<protein>
    <submittedName>
        <fullName evidence="1">Uncharacterized protein</fullName>
    </submittedName>
</protein>
<name>A0A0X1SX05_PSEAA</name>
<gene>
    <name evidence="1" type="ORF">AWM79_03420</name>
</gene>
<reference evidence="1 2" key="1">
    <citation type="submission" date="2016-01" db="EMBL/GenBank/DDBJ databases">
        <authorList>
            <person name="McClelland M."/>
            <person name="Jain A."/>
            <person name="Saraogi P."/>
            <person name="Mendelson R."/>
            <person name="Westerman R."/>
            <person name="SanMiguel P."/>
            <person name="Csonka L."/>
        </authorList>
    </citation>
    <scope>NUCLEOTIDE SEQUENCE [LARGE SCALE GENOMIC DNA]</scope>
    <source>
        <strain evidence="1 2">NCPPB 2472</strain>
    </source>
</reference>
<organism evidence="1 2">
    <name type="scientific">Pseudomonas agarici</name>
    <dbReference type="NCBI Taxonomy" id="46677"/>
    <lineage>
        <taxon>Bacteria</taxon>
        <taxon>Pseudomonadati</taxon>
        <taxon>Pseudomonadota</taxon>
        <taxon>Gammaproteobacteria</taxon>
        <taxon>Pseudomonadales</taxon>
        <taxon>Pseudomonadaceae</taxon>
        <taxon>Pseudomonas</taxon>
    </lineage>
</organism>
<evidence type="ECO:0000313" key="2">
    <source>
        <dbReference type="Proteomes" id="UP000063229"/>
    </source>
</evidence>
<keyword evidence="2" id="KW-1185">Reference proteome</keyword>
<evidence type="ECO:0000313" key="1">
    <source>
        <dbReference type="EMBL" id="AMB84403.1"/>
    </source>
</evidence>
<sequence>MMDTLFMIERSLLCCLPAHLLNSSEAVDHLRNIACLFLDGVHTLTFQGDQQQALANKLIKDAIALYDMAILRQQHILSCACAPSTSANGSINDSPLPLRDEQFAQEIASGARCANLWLDRRTTHPLWWQLAQARRLPGR</sequence>
<dbReference type="Proteomes" id="UP000063229">
    <property type="component" value="Chromosome"/>
</dbReference>
<dbReference type="KEGG" id="pagb:AWM79_03420"/>
<dbReference type="EMBL" id="CP014135">
    <property type="protein sequence ID" value="AMB84403.1"/>
    <property type="molecule type" value="Genomic_DNA"/>
</dbReference>